<dbReference type="Proteomes" id="UP000075886">
    <property type="component" value="Unassembled WGS sequence"/>
</dbReference>
<accession>A0A182QFG4</accession>
<dbReference type="EMBL" id="AXCN02000448">
    <property type="status" value="NOT_ANNOTATED_CDS"/>
    <property type="molecule type" value="Genomic_DNA"/>
</dbReference>
<organism evidence="2 3">
    <name type="scientific">Anopheles farauti</name>
    <dbReference type="NCBI Taxonomy" id="69004"/>
    <lineage>
        <taxon>Eukaryota</taxon>
        <taxon>Metazoa</taxon>
        <taxon>Ecdysozoa</taxon>
        <taxon>Arthropoda</taxon>
        <taxon>Hexapoda</taxon>
        <taxon>Insecta</taxon>
        <taxon>Pterygota</taxon>
        <taxon>Neoptera</taxon>
        <taxon>Endopterygota</taxon>
        <taxon>Diptera</taxon>
        <taxon>Nematocera</taxon>
        <taxon>Culicoidea</taxon>
        <taxon>Culicidae</taxon>
        <taxon>Anophelinae</taxon>
        <taxon>Anopheles</taxon>
    </lineage>
</organism>
<proteinExistence type="predicted"/>
<evidence type="ECO:0000313" key="2">
    <source>
        <dbReference type="EnsemblMetazoa" id="AFAF009111-PA"/>
    </source>
</evidence>
<name>A0A182QFG4_9DIPT</name>
<keyword evidence="3" id="KW-1185">Reference proteome</keyword>
<sequence>MVQRREQQLVRRTPTVPPRRKDELSSALVRQQVAEARRTRSGRLSPLREPPLGQPLGQPLELRHKLAKSPPAQTSVHSSVQRAGCTPTLRHPARREARERQVPRCRALPVQLEQIKFKGERWRTSRNSVCRRTEVHRGGGKDHPHHHHHHYHRLPMKAPPRWNSCAFRNDAGGLSKNSAAAANVFDGGAFGTPADSTGCTLLPHPALSPPTRAVHTGCTQAHTRTPTPGMPGAGRVCSVSSSSDGRTVFFHSFSASLSCYYFAFTPNDDVRAPGVAYHRRPLYARMGTGHTRWLIGGGFLALGFRRILLAW</sequence>
<dbReference type="AlphaFoldDB" id="A0A182QFG4"/>
<evidence type="ECO:0000313" key="3">
    <source>
        <dbReference type="Proteomes" id="UP000075886"/>
    </source>
</evidence>
<dbReference type="EnsemblMetazoa" id="AFAF009111-RA">
    <property type="protein sequence ID" value="AFAF009111-PA"/>
    <property type="gene ID" value="AFAF009111"/>
</dbReference>
<feature type="compositionally biased region" description="Polar residues" evidence="1">
    <location>
        <begin position="71"/>
        <end position="81"/>
    </location>
</feature>
<evidence type="ECO:0000256" key="1">
    <source>
        <dbReference type="SAM" id="MobiDB-lite"/>
    </source>
</evidence>
<dbReference type="VEuPathDB" id="VectorBase:AFAF009111"/>
<reference evidence="3" key="1">
    <citation type="submission" date="2014-01" db="EMBL/GenBank/DDBJ databases">
        <title>The Genome Sequence of Anopheles farauti FAR1 (V2).</title>
        <authorList>
            <consortium name="The Broad Institute Genomics Platform"/>
            <person name="Neafsey D.E."/>
            <person name="Besansky N."/>
            <person name="Howell P."/>
            <person name="Walton C."/>
            <person name="Young S.K."/>
            <person name="Zeng Q."/>
            <person name="Gargeya S."/>
            <person name="Fitzgerald M."/>
            <person name="Haas B."/>
            <person name="Abouelleil A."/>
            <person name="Allen A.W."/>
            <person name="Alvarado L."/>
            <person name="Arachchi H.M."/>
            <person name="Berlin A.M."/>
            <person name="Chapman S.B."/>
            <person name="Gainer-Dewar J."/>
            <person name="Goldberg J."/>
            <person name="Griggs A."/>
            <person name="Gujja S."/>
            <person name="Hansen M."/>
            <person name="Howarth C."/>
            <person name="Imamovic A."/>
            <person name="Ireland A."/>
            <person name="Larimer J."/>
            <person name="McCowan C."/>
            <person name="Murphy C."/>
            <person name="Pearson M."/>
            <person name="Poon T.W."/>
            <person name="Priest M."/>
            <person name="Roberts A."/>
            <person name="Saif S."/>
            <person name="Shea T."/>
            <person name="Sisk P."/>
            <person name="Sykes S."/>
            <person name="Wortman J."/>
            <person name="Nusbaum C."/>
            <person name="Birren B."/>
        </authorList>
    </citation>
    <scope>NUCLEOTIDE SEQUENCE [LARGE SCALE GENOMIC DNA]</scope>
    <source>
        <strain evidence="3">FAR1</strain>
    </source>
</reference>
<feature type="region of interest" description="Disordered" evidence="1">
    <location>
        <begin position="134"/>
        <end position="155"/>
    </location>
</feature>
<feature type="compositionally biased region" description="Basic residues" evidence="1">
    <location>
        <begin position="143"/>
        <end position="155"/>
    </location>
</feature>
<protein>
    <submittedName>
        <fullName evidence="2">Uncharacterized protein</fullName>
    </submittedName>
</protein>
<reference evidence="2" key="2">
    <citation type="submission" date="2020-05" db="UniProtKB">
        <authorList>
            <consortium name="EnsemblMetazoa"/>
        </authorList>
    </citation>
    <scope>IDENTIFICATION</scope>
    <source>
        <strain evidence="2">FAR1</strain>
    </source>
</reference>
<feature type="region of interest" description="Disordered" evidence="1">
    <location>
        <begin position="1"/>
        <end position="102"/>
    </location>
</feature>